<comment type="caution">
    <text evidence="4">The sequence shown here is derived from an EMBL/GenBank/DDBJ whole genome shotgun (WGS) entry which is preliminary data.</text>
</comment>
<dbReference type="InterPro" id="IPR018466">
    <property type="entry name" value="Kre9/Knh1-like_N"/>
</dbReference>
<reference evidence="4" key="1">
    <citation type="journal article" date="2022" name="New Phytol.">
        <title>Evolutionary transition to the ectomycorrhizal habit in the genomes of a hyperdiverse lineage of mushroom-forming fungi.</title>
        <authorList>
            <person name="Looney B."/>
            <person name="Miyauchi S."/>
            <person name="Morin E."/>
            <person name="Drula E."/>
            <person name="Courty P.E."/>
            <person name="Kohler A."/>
            <person name="Kuo A."/>
            <person name="LaButti K."/>
            <person name="Pangilinan J."/>
            <person name="Lipzen A."/>
            <person name="Riley R."/>
            <person name="Andreopoulos W."/>
            <person name="He G."/>
            <person name="Johnson J."/>
            <person name="Nolan M."/>
            <person name="Tritt A."/>
            <person name="Barry K.W."/>
            <person name="Grigoriev I.V."/>
            <person name="Nagy L.G."/>
            <person name="Hibbett D."/>
            <person name="Henrissat B."/>
            <person name="Matheny P.B."/>
            <person name="Labbe J."/>
            <person name="Martin F.M."/>
        </authorList>
    </citation>
    <scope>NUCLEOTIDE SEQUENCE</scope>
    <source>
        <strain evidence="4">BPL690</strain>
    </source>
</reference>
<proteinExistence type="predicted"/>
<evidence type="ECO:0000259" key="3">
    <source>
        <dbReference type="Pfam" id="PF10342"/>
    </source>
</evidence>
<name>A0AAD4M4B8_9AGAM</name>
<protein>
    <recommendedName>
        <fullName evidence="3">Yeast cell wall synthesis Kre9/Knh1-like N-terminal domain-containing protein</fullName>
    </recommendedName>
</protein>
<dbReference type="AlphaFoldDB" id="A0AAD4M4B8"/>
<organism evidence="4 5">
    <name type="scientific">Multifurca ochricompacta</name>
    <dbReference type="NCBI Taxonomy" id="376703"/>
    <lineage>
        <taxon>Eukaryota</taxon>
        <taxon>Fungi</taxon>
        <taxon>Dikarya</taxon>
        <taxon>Basidiomycota</taxon>
        <taxon>Agaricomycotina</taxon>
        <taxon>Agaricomycetes</taxon>
        <taxon>Russulales</taxon>
        <taxon>Russulaceae</taxon>
        <taxon>Multifurca</taxon>
    </lineage>
</organism>
<keyword evidence="5" id="KW-1185">Reference proteome</keyword>
<evidence type="ECO:0000313" key="5">
    <source>
        <dbReference type="Proteomes" id="UP001203297"/>
    </source>
</evidence>
<evidence type="ECO:0000313" key="4">
    <source>
        <dbReference type="EMBL" id="KAI0301181.1"/>
    </source>
</evidence>
<evidence type="ECO:0000256" key="2">
    <source>
        <dbReference type="SAM" id="SignalP"/>
    </source>
</evidence>
<sequence length="142" mass="14919">MQLLKTLLTTLLLVASTTAAPPTAYLPAAAASKRDKLIVVAPTVTSPSSGSKWVVGSNQVVTWDTSKIPPSGQNNRGTIFLGFNNGTNSENLDVAHPLASNFSITSGRQSVVVPKVPHKTTYFVVLVGDSGNKSPEFTISHS</sequence>
<evidence type="ECO:0000256" key="1">
    <source>
        <dbReference type="ARBA" id="ARBA00022729"/>
    </source>
</evidence>
<keyword evidence="1 2" id="KW-0732">Signal</keyword>
<dbReference type="Proteomes" id="UP001203297">
    <property type="component" value="Unassembled WGS sequence"/>
</dbReference>
<feature type="signal peptide" evidence="2">
    <location>
        <begin position="1"/>
        <end position="19"/>
    </location>
</feature>
<dbReference type="EMBL" id="WTXG01000015">
    <property type="protein sequence ID" value="KAI0301181.1"/>
    <property type="molecule type" value="Genomic_DNA"/>
</dbReference>
<feature type="domain" description="Yeast cell wall synthesis Kre9/Knh1-like N-terminal" evidence="3">
    <location>
        <begin position="46"/>
        <end position="139"/>
    </location>
</feature>
<accession>A0AAD4M4B8</accession>
<dbReference type="Pfam" id="PF10342">
    <property type="entry name" value="Kre9_KNH"/>
    <property type="match status" value="1"/>
</dbReference>
<feature type="chain" id="PRO_5042034185" description="Yeast cell wall synthesis Kre9/Knh1-like N-terminal domain-containing protein" evidence="2">
    <location>
        <begin position="20"/>
        <end position="142"/>
    </location>
</feature>
<gene>
    <name evidence="4" type="ORF">B0F90DRAFT_1720025</name>
</gene>